<name>A0ACD3ACE6_9AGAR</name>
<dbReference type="Proteomes" id="UP000308600">
    <property type="component" value="Unassembled WGS sequence"/>
</dbReference>
<protein>
    <submittedName>
        <fullName evidence="1">Pectin lyase-like protein</fullName>
    </submittedName>
</protein>
<evidence type="ECO:0000313" key="1">
    <source>
        <dbReference type="EMBL" id="TFK63573.1"/>
    </source>
</evidence>
<sequence>MTTTNSKLTRLASILPFLLLLPLFTKAEDCIVPHNNDGSDDSPAILSSFTQCSINSTITFEQAEYQALTPISLVGLENVTIFLNGNIHLPTNISQVQHAINTTTNQPSTYATPWFYIHGSNVQIIGSDDSGWGRFDGHGEQWWNQGNRILRPQLATFNVTNGLLRNLKVIKPIAWDGTSQNHFVDAKPDNGTRDVTTMGRFPSARHPRPSLTFNSYYGHNGDDCISVINGARDVVVQNGFCGFSSHGLSIGSLGRDGAEQTVANVLFKNWTMEGAVYGARFKSWTGGRGWAENVTWEDIKLVNVSTGIFITQKSDKGPRPDNPGHASTRISNFKYKNFSGTLSSNWTDGTCISNPCWNYIQGIDNTRAIIFDLYPGTAVNVSVEDVDVQTSNGASSQVICDPSALASGEQASLGFKCATGPLMELDEGGKGKGKWGSDIQ</sequence>
<dbReference type="EMBL" id="ML208516">
    <property type="protein sequence ID" value="TFK63573.1"/>
    <property type="molecule type" value="Genomic_DNA"/>
</dbReference>
<keyword evidence="2" id="KW-1185">Reference proteome</keyword>
<reference evidence="1 2" key="1">
    <citation type="journal article" date="2019" name="Nat. Ecol. Evol.">
        <title>Megaphylogeny resolves global patterns of mushroom evolution.</title>
        <authorList>
            <person name="Varga T."/>
            <person name="Krizsan K."/>
            <person name="Foldi C."/>
            <person name="Dima B."/>
            <person name="Sanchez-Garcia M."/>
            <person name="Sanchez-Ramirez S."/>
            <person name="Szollosi G.J."/>
            <person name="Szarkandi J.G."/>
            <person name="Papp V."/>
            <person name="Albert L."/>
            <person name="Andreopoulos W."/>
            <person name="Angelini C."/>
            <person name="Antonin V."/>
            <person name="Barry K.W."/>
            <person name="Bougher N.L."/>
            <person name="Buchanan P."/>
            <person name="Buyck B."/>
            <person name="Bense V."/>
            <person name="Catcheside P."/>
            <person name="Chovatia M."/>
            <person name="Cooper J."/>
            <person name="Damon W."/>
            <person name="Desjardin D."/>
            <person name="Finy P."/>
            <person name="Geml J."/>
            <person name="Haridas S."/>
            <person name="Hughes K."/>
            <person name="Justo A."/>
            <person name="Karasinski D."/>
            <person name="Kautmanova I."/>
            <person name="Kiss B."/>
            <person name="Kocsube S."/>
            <person name="Kotiranta H."/>
            <person name="LaButti K.M."/>
            <person name="Lechner B.E."/>
            <person name="Liimatainen K."/>
            <person name="Lipzen A."/>
            <person name="Lukacs Z."/>
            <person name="Mihaltcheva S."/>
            <person name="Morgado L.N."/>
            <person name="Niskanen T."/>
            <person name="Noordeloos M.E."/>
            <person name="Ohm R.A."/>
            <person name="Ortiz-Santana B."/>
            <person name="Ovrebo C."/>
            <person name="Racz N."/>
            <person name="Riley R."/>
            <person name="Savchenko A."/>
            <person name="Shiryaev A."/>
            <person name="Soop K."/>
            <person name="Spirin V."/>
            <person name="Szebenyi C."/>
            <person name="Tomsovsky M."/>
            <person name="Tulloss R.E."/>
            <person name="Uehling J."/>
            <person name="Grigoriev I.V."/>
            <person name="Vagvolgyi C."/>
            <person name="Papp T."/>
            <person name="Martin F.M."/>
            <person name="Miettinen O."/>
            <person name="Hibbett D.S."/>
            <person name="Nagy L.G."/>
        </authorList>
    </citation>
    <scope>NUCLEOTIDE SEQUENCE [LARGE SCALE GENOMIC DNA]</scope>
    <source>
        <strain evidence="1 2">NL-1719</strain>
    </source>
</reference>
<evidence type="ECO:0000313" key="2">
    <source>
        <dbReference type="Proteomes" id="UP000308600"/>
    </source>
</evidence>
<proteinExistence type="predicted"/>
<accession>A0ACD3ACE6</accession>
<gene>
    <name evidence="1" type="ORF">BDN72DRAFT_872277</name>
</gene>
<organism evidence="1 2">
    <name type="scientific">Pluteus cervinus</name>
    <dbReference type="NCBI Taxonomy" id="181527"/>
    <lineage>
        <taxon>Eukaryota</taxon>
        <taxon>Fungi</taxon>
        <taxon>Dikarya</taxon>
        <taxon>Basidiomycota</taxon>
        <taxon>Agaricomycotina</taxon>
        <taxon>Agaricomycetes</taxon>
        <taxon>Agaricomycetidae</taxon>
        <taxon>Agaricales</taxon>
        <taxon>Pluteineae</taxon>
        <taxon>Pluteaceae</taxon>
        <taxon>Pluteus</taxon>
    </lineage>
</organism>